<evidence type="ECO:0000256" key="4">
    <source>
        <dbReference type="RuleBase" id="RU003345"/>
    </source>
</evidence>
<evidence type="ECO:0000256" key="1">
    <source>
        <dbReference type="ARBA" id="ARBA00009986"/>
    </source>
</evidence>
<dbReference type="PROSITE" id="PS00687">
    <property type="entry name" value="ALDEHYDE_DEHYDR_GLU"/>
    <property type="match status" value="1"/>
</dbReference>
<dbReference type="SUPFAM" id="SSF53720">
    <property type="entry name" value="ALDH-like"/>
    <property type="match status" value="1"/>
</dbReference>
<dbReference type="GO" id="GO:0016620">
    <property type="term" value="F:oxidoreductase activity, acting on the aldehyde or oxo group of donors, NAD or NADP as acceptor"/>
    <property type="evidence" value="ECO:0007669"/>
    <property type="project" value="InterPro"/>
</dbReference>
<proteinExistence type="inferred from homology"/>
<dbReference type="InterPro" id="IPR029510">
    <property type="entry name" value="Ald_DH_CS_GLU"/>
</dbReference>
<feature type="compositionally biased region" description="Basic and acidic residues" evidence="5">
    <location>
        <begin position="7"/>
        <end position="23"/>
    </location>
</feature>
<dbReference type="InterPro" id="IPR016162">
    <property type="entry name" value="Ald_DH_N"/>
</dbReference>
<dbReference type="FunFam" id="3.40.605.10:FF:000007">
    <property type="entry name" value="NAD/NADP-dependent betaine aldehyde dehydrogenase"/>
    <property type="match status" value="1"/>
</dbReference>
<evidence type="ECO:0000313" key="8">
    <source>
        <dbReference type="Proteomes" id="UP000004030"/>
    </source>
</evidence>
<feature type="active site" evidence="3">
    <location>
        <position position="264"/>
    </location>
</feature>
<sequence>MGSSVSMKDRHQAAREGLPEPRHAIGGRRLSTDGAGRWSHVDPSTGEVQALVPMGGAAEIDAAVTAARTAFPMWRDTPGVRRREIMERLARLLDEHRDELARLTVLENGASMATALHMTGLARDWMYYYAGWADRLDGRVASDRAYSGFAYTVPEPLGVIASIITWNGPIMSMGMKLSPAIATGNCVVYKPAEINPFTSQRFLELALEAGLPEGVLNIVHGGAEAGGALTSHPDIAKISFTGGDITAHKILDAANRNLRPALLELGGKSANLVFADADLDTALDFSVGTCMVNAGQGCSLPTRMLVERSIYDEVVERAAAVARAMPIGDPLLESNFVGPVITPVAGERILNTVARASAESGARVVTGGVRMEGEYADGWFIEPTILADVPPQSDVFRKEVFGPVLTITPFDSEEEAIELANGTPYGLAAYAQTNNHARIRRLGYALDAGSVLFNSAMAPVHFAPFGGVGLSGYGKEGGPEGLEEFIHRKTVMIG</sequence>
<dbReference type="Proteomes" id="UP000004030">
    <property type="component" value="Unassembled WGS sequence"/>
</dbReference>
<name>G6EGH2_9SPHN</name>
<feature type="domain" description="Aldehyde dehydrogenase" evidence="6">
    <location>
        <begin position="37"/>
        <end position="491"/>
    </location>
</feature>
<evidence type="ECO:0000259" key="6">
    <source>
        <dbReference type="Pfam" id="PF00171"/>
    </source>
</evidence>
<dbReference type="PATRIC" id="fig|1088721.3.peg.3460"/>
<evidence type="ECO:0000256" key="5">
    <source>
        <dbReference type="SAM" id="MobiDB-lite"/>
    </source>
</evidence>
<organism evidence="7 8">
    <name type="scientific">Novosphingobium pentaromativorans US6-1</name>
    <dbReference type="NCBI Taxonomy" id="1088721"/>
    <lineage>
        <taxon>Bacteria</taxon>
        <taxon>Pseudomonadati</taxon>
        <taxon>Pseudomonadota</taxon>
        <taxon>Alphaproteobacteria</taxon>
        <taxon>Sphingomonadales</taxon>
        <taxon>Sphingomonadaceae</taxon>
        <taxon>Novosphingobium</taxon>
    </lineage>
</organism>
<dbReference type="RefSeq" id="WP_007014414.1">
    <property type="nucleotide sequence ID" value="NZ_AGFM01000055.1"/>
</dbReference>
<protein>
    <recommendedName>
        <fullName evidence="6">Aldehyde dehydrogenase domain-containing protein</fullName>
    </recommendedName>
</protein>
<dbReference type="eggNOG" id="COG1012">
    <property type="taxonomic scope" value="Bacteria"/>
</dbReference>
<dbReference type="InterPro" id="IPR016161">
    <property type="entry name" value="Ald_DH/histidinol_DH"/>
</dbReference>
<dbReference type="Gene3D" id="3.40.309.10">
    <property type="entry name" value="Aldehyde Dehydrogenase, Chain A, domain 2"/>
    <property type="match status" value="1"/>
</dbReference>
<evidence type="ECO:0000256" key="3">
    <source>
        <dbReference type="PROSITE-ProRule" id="PRU10007"/>
    </source>
</evidence>
<dbReference type="InterPro" id="IPR015590">
    <property type="entry name" value="Aldehyde_DH_dom"/>
</dbReference>
<comment type="caution">
    <text evidence="7">The sequence shown here is derived from an EMBL/GenBank/DDBJ whole genome shotgun (WGS) entry which is preliminary data.</text>
</comment>
<reference evidence="7 8" key="1">
    <citation type="journal article" date="2012" name="J. Bacteriol.">
        <title>Genome sequence of benzo(a)pyrene-degrading bacterium Novosphingobium pentaromativorans US6-1.</title>
        <authorList>
            <person name="Luo Y.R."/>
            <person name="Kang S.G."/>
            <person name="Kim S.J."/>
            <person name="Kim M.R."/>
            <person name="Li N."/>
            <person name="Lee J.H."/>
            <person name="Kwon K.K."/>
        </authorList>
    </citation>
    <scope>NUCLEOTIDE SEQUENCE [LARGE SCALE GENOMIC DNA]</scope>
    <source>
        <strain evidence="7 8">US6-1</strain>
    </source>
</reference>
<dbReference type="EMBL" id="AGFM01000055">
    <property type="protein sequence ID" value="EHJ59623.1"/>
    <property type="molecule type" value="Genomic_DNA"/>
</dbReference>
<dbReference type="PANTHER" id="PTHR11699">
    <property type="entry name" value="ALDEHYDE DEHYDROGENASE-RELATED"/>
    <property type="match status" value="1"/>
</dbReference>
<evidence type="ECO:0000256" key="2">
    <source>
        <dbReference type="ARBA" id="ARBA00023002"/>
    </source>
</evidence>
<evidence type="ECO:0000313" key="7">
    <source>
        <dbReference type="EMBL" id="EHJ59623.1"/>
    </source>
</evidence>
<accession>G6EGH2</accession>
<feature type="region of interest" description="Disordered" evidence="5">
    <location>
        <begin position="1"/>
        <end position="41"/>
    </location>
</feature>
<comment type="similarity">
    <text evidence="1 4">Belongs to the aldehyde dehydrogenase family.</text>
</comment>
<keyword evidence="8" id="KW-1185">Reference proteome</keyword>
<dbReference type="Pfam" id="PF00171">
    <property type="entry name" value="Aldedh"/>
    <property type="match status" value="1"/>
</dbReference>
<keyword evidence="2 4" id="KW-0560">Oxidoreductase</keyword>
<dbReference type="InterPro" id="IPR016163">
    <property type="entry name" value="Ald_DH_C"/>
</dbReference>
<dbReference type="Gene3D" id="3.40.605.10">
    <property type="entry name" value="Aldehyde Dehydrogenase, Chain A, domain 1"/>
    <property type="match status" value="1"/>
</dbReference>
<gene>
    <name evidence="7" type="ORF">NSU_3506</name>
</gene>
<dbReference type="AlphaFoldDB" id="G6EGH2"/>